<evidence type="ECO:0000313" key="5">
    <source>
        <dbReference type="EMBL" id="OXM67877.1"/>
    </source>
</evidence>
<keyword evidence="6" id="KW-1185">Reference proteome</keyword>
<keyword evidence="1" id="KW-0805">Transcription regulation</keyword>
<gene>
    <name evidence="5" type="ORF">CF165_15900</name>
</gene>
<dbReference type="OrthoDB" id="4158481at2"/>
<dbReference type="GO" id="GO:0003700">
    <property type="term" value="F:DNA-binding transcription factor activity"/>
    <property type="evidence" value="ECO:0007669"/>
    <property type="project" value="InterPro"/>
</dbReference>
<evidence type="ECO:0000259" key="4">
    <source>
        <dbReference type="PROSITE" id="PS50987"/>
    </source>
</evidence>
<dbReference type="InterPro" id="IPR011991">
    <property type="entry name" value="ArsR-like_HTH"/>
</dbReference>
<dbReference type="InterPro" id="IPR001845">
    <property type="entry name" value="HTH_ArsR_DNA-bd_dom"/>
</dbReference>
<dbReference type="AlphaFoldDB" id="A0A229T9F3"/>
<reference evidence="6" key="1">
    <citation type="submission" date="2017-07" db="EMBL/GenBank/DDBJ databases">
        <title>Comparative genome mining reveals phylogenetic distribution patterns of secondary metabolites in Amycolatopsis.</title>
        <authorList>
            <person name="Adamek M."/>
            <person name="Alanjary M."/>
            <person name="Sales-Ortells H."/>
            <person name="Goodfellow M."/>
            <person name="Bull A.T."/>
            <person name="Kalinowski J."/>
            <person name="Ziemert N."/>
        </authorList>
    </citation>
    <scope>NUCLEOTIDE SEQUENCE [LARGE SCALE GENOMIC DNA]</scope>
    <source>
        <strain evidence="6">H5</strain>
    </source>
</reference>
<dbReference type="CDD" id="cd00090">
    <property type="entry name" value="HTH_ARSR"/>
    <property type="match status" value="1"/>
</dbReference>
<dbReference type="SMART" id="SM00418">
    <property type="entry name" value="HTH_ARSR"/>
    <property type="match status" value="1"/>
</dbReference>
<name>A0A229T9F3_9PSEU</name>
<feature type="domain" description="HTH arsR-type" evidence="4">
    <location>
        <begin position="1"/>
        <end position="88"/>
    </location>
</feature>
<proteinExistence type="predicted"/>
<dbReference type="PANTHER" id="PTHR33154:SF18">
    <property type="entry name" value="ARSENICAL RESISTANCE OPERON REPRESSOR"/>
    <property type="match status" value="1"/>
</dbReference>
<evidence type="ECO:0000256" key="2">
    <source>
        <dbReference type="ARBA" id="ARBA00023125"/>
    </source>
</evidence>
<keyword evidence="3" id="KW-0804">Transcription</keyword>
<dbReference type="Pfam" id="PF12840">
    <property type="entry name" value="HTH_20"/>
    <property type="match status" value="1"/>
</dbReference>
<dbReference type="Gene3D" id="1.10.10.10">
    <property type="entry name" value="Winged helix-like DNA-binding domain superfamily/Winged helix DNA-binding domain"/>
    <property type="match status" value="1"/>
</dbReference>
<sequence length="178" mass="19603">MPYDHLRVLAHPLRLRILSLLTGTPLSAAEAARELGETQANVSYHLRRLHDAGLLEVAEEVYIRGGRAKRYRHDPASGKRLTSRDPAEEKLVTKAIAEELLRRAGQRAPNRPASLTDAELSVDPEVWSRLLKQATALSQELHDAARPPRSPGTVRVSASVALFELATTDRAVAVEELP</sequence>
<dbReference type="GO" id="GO:0003677">
    <property type="term" value="F:DNA binding"/>
    <property type="evidence" value="ECO:0007669"/>
    <property type="project" value="UniProtKB-KW"/>
</dbReference>
<dbReference type="RefSeq" id="WP_093948272.1">
    <property type="nucleotide sequence ID" value="NZ_NMUL01000012.1"/>
</dbReference>
<dbReference type="InterPro" id="IPR051081">
    <property type="entry name" value="HTH_MetalResp_TranReg"/>
</dbReference>
<dbReference type="InterPro" id="IPR036390">
    <property type="entry name" value="WH_DNA-bd_sf"/>
</dbReference>
<accession>A0A229T9F3</accession>
<dbReference type="PROSITE" id="PS50987">
    <property type="entry name" value="HTH_ARSR_2"/>
    <property type="match status" value="1"/>
</dbReference>
<dbReference type="PRINTS" id="PR00778">
    <property type="entry name" value="HTHARSR"/>
</dbReference>
<dbReference type="SUPFAM" id="SSF46785">
    <property type="entry name" value="Winged helix' DNA-binding domain"/>
    <property type="match status" value="1"/>
</dbReference>
<organism evidence="5 6">
    <name type="scientific">Amycolatopsis vastitatis</name>
    <dbReference type="NCBI Taxonomy" id="1905142"/>
    <lineage>
        <taxon>Bacteria</taxon>
        <taxon>Bacillati</taxon>
        <taxon>Actinomycetota</taxon>
        <taxon>Actinomycetes</taxon>
        <taxon>Pseudonocardiales</taxon>
        <taxon>Pseudonocardiaceae</taxon>
        <taxon>Amycolatopsis</taxon>
    </lineage>
</organism>
<dbReference type="PANTHER" id="PTHR33154">
    <property type="entry name" value="TRANSCRIPTIONAL REGULATOR, ARSR FAMILY"/>
    <property type="match status" value="1"/>
</dbReference>
<evidence type="ECO:0000256" key="3">
    <source>
        <dbReference type="ARBA" id="ARBA00023163"/>
    </source>
</evidence>
<evidence type="ECO:0000256" key="1">
    <source>
        <dbReference type="ARBA" id="ARBA00023015"/>
    </source>
</evidence>
<evidence type="ECO:0000313" key="6">
    <source>
        <dbReference type="Proteomes" id="UP000215199"/>
    </source>
</evidence>
<comment type="caution">
    <text evidence="5">The sequence shown here is derived from an EMBL/GenBank/DDBJ whole genome shotgun (WGS) entry which is preliminary data.</text>
</comment>
<dbReference type="InterPro" id="IPR036388">
    <property type="entry name" value="WH-like_DNA-bd_sf"/>
</dbReference>
<dbReference type="Proteomes" id="UP000215199">
    <property type="component" value="Unassembled WGS sequence"/>
</dbReference>
<keyword evidence="2" id="KW-0238">DNA-binding</keyword>
<protein>
    <submittedName>
        <fullName evidence="5">Transcriptional regulator</fullName>
    </submittedName>
</protein>
<dbReference type="EMBL" id="NMUL01000012">
    <property type="protein sequence ID" value="OXM67877.1"/>
    <property type="molecule type" value="Genomic_DNA"/>
</dbReference>